<proteinExistence type="predicted"/>
<protein>
    <submittedName>
        <fullName evidence="2">Uncharacterized protein</fullName>
    </submittedName>
</protein>
<dbReference type="EMBL" id="JAIXCQ010000017">
    <property type="protein sequence ID" value="MCA5895112.1"/>
    <property type="molecule type" value="Genomic_DNA"/>
</dbReference>
<sequence length="333" mass="36265">MNIPSVPSTRTGAAQERRRCAPWVGADDQRHADPVLAQVERIVALDDAAYPAALTEFLAAHRPHWRRIAARLCRTSSVPASQHLDDVEAIVAETVWEMIERSRREATFLATMRSFMAIVVYTARPKVRSFLDHATAPASGMVSAQRRRRELARTRAELAAVRGSTPSVTEAVRATNERLGAARADSARQGMVVSEADELVLRGTLSFDEALDSDQLVVTAPDGALHPLDVPVLLRQVVEAARAEHPVRGRVASLWMSEAYGNGPIPGQDTVVWIARTLGLTRRAALSHVDRVREIAAERLRDMGIEAEDDRATAAHVDAPPGRAAWAAGMAHA</sequence>
<evidence type="ECO:0000256" key="1">
    <source>
        <dbReference type="SAM" id="MobiDB-lite"/>
    </source>
</evidence>
<gene>
    <name evidence="2" type="ORF">LEP48_17415</name>
</gene>
<feature type="region of interest" description="Disordered" evidence="1">
    <location>
        <begin position="1"/>
        <end position="22"/>
    </location>
</feature>
<reference evidence="2 3" key="1">
    <citation type="submission" date="2021-09" db="EMBL/GenBank/DDBJ databases">
        <title>Isoptericola luteus sp. nov., a novel bacterium isolated from Harbin, the capital city of Heilongjiang province.</title>
        <authorList>
            <person name="Li J."/>
        </authorList>
    </citation>
    <scope>NUCLEOTIDE SEQUENCE [LARGE SCALE GENOMIC DNA]</scope>
    <source>
        <strain evidence="2 3">NEAU-Y5</strain>
    </source>
</reference>
<organism evidence="2 3">
    <name type="scientific">Isoptericola luteus</name>
    <dbReference type="NCBI Taxonomy" id="2879484"/>
    <lineage>
        <taxon>Bacteria</taxon>
        <taxon>Bacillati</taxon>
        <taxon>Actinomycetota</taxon>
        <taxon>Actinomycetes</taxon>
        <taxon>Micrococcales</taxon>
        <taxon>Promicromonosporaceae</taxon>
        <taxon>Isoptericola</taxon>
    </lineage>
</organism>
<dbReference type="Proteomes" id="UP001319870">
    <property type="component" value="Unassembled WGS sequence"/>
</dbReference>
<dbReference type="RefSeq" id="WP_225566843.1">
    <property type="nucleotide sequence ID" value="NZ_JAIXCQ010000017.1"/>
</dbReference>
<evidence type="ECO:0000313" key="3">
    <source>
        <dbReference type="Proteomes" id="UP001319870"/>
    </source>
</evidence>
<feature type="compositionally biased region" description="Polar residues" evidence="1">
    <location>
        <begin position="1"/>
        <end position="12"/>
    </location>
</feature>
<name>A0ABS7ZJB5_9MICO</name>
<accession>A0ABS7ZJB5</accession>
<comment type="caution">
    <text evidence="2">The sequence shown here is derived from an EMBL/GenBank/DDBJ whole genome shotgun (WGS) entry which is preliminary data.</text>
</comment>
<keyword evidence="3" id="KW-1185">Reference proteome</keyword>
<evidence type="ECO:0000313" key="2">
    <source>
        <dbReference type="EMBL" id="MCA5895112.1"/>
    </source>
</evidence>